<sequence length="1001" mass="106472">AHYSTCCLPPLQTADRHSHGPSLINQGNSSGLHMDSSVVGSDNLVASRLTSISHERLLNRLDRPQSSSFFPRQEGHIFTAASGLHRHATSRIDEEQEAVSSTSEIEDMCIDNSSEDSLNGAPHLNGTSGLVQYPNAVGSAPSPKVTSNNSHCRLRTALLTSSKRLTSQPVIDRPSAESAVQIDQTSSVPAHRPSLIAPIIISEDQSSALVTTAAVGLSVRQPLCQTSEAYVRSSTFEEESTSFRDQTRPPSANASVRAPIVTSEANSLTLARPPSASFYVHRRMSTDSSINCRSLSSQTKSISQPQSPEFHPRRASLPVSPCRLPMKKRKLNWSQLDSDALLCSPATPSDLNQCTSSSCSSFDFSFLNVPKSPATAATVGNISDVTSSLTPSLRSSQPSPYLSLPSHSPLIINCSPDYPPSSLSRTNHRNNPIIATSSMPSTSSFEDRRPRSIPAPLTSTQITSGGLAAKKLEKNDVSNSASNISQGTGTLHNLFARQSHIVRASRAFLSVHCGQITCARAGIAPITSFQITAAPACANELSTRSPVVRPPTNTKNCAEYSKRSSLLIRSLPTTTSHPTQVNRINDCLHSIVAPSSEEVANLVRSQSSFIDSMKRRHSMDFSKSSSYQHQPYNGFSSAKPNTTAVSNQLNGPTSVLSSVFSPSNKHPVFGRTRSVMAIDHNPSSLAAEQANTNTQVSSAISGNTTCTTDRPVAKQRTGFDSVPDLPQLMRRWLEMAENTTPSDATSSCVKSSEDPVNSPLLCAPLTNHNTKFEPTLVLSSNPESERQGLSSTDTPHNAQIIMMLSPADVTPTLDSSKLTAADDVISLADQRISKLDSVVRLGSMKSSFPLFLVSASSSAGAAALAAATARATGAPPSSLVPVPVQISYVPTSSIAAKTDSSQQTVSLLSSITASSKCDDRSPLEPPEQRHLISLSTSVTNGKRGNDPQPPQCKTPLLYDASCLIGSLDNKLLDSSNIELVVGSKNTGGIALSYPPTAVAHP</sequence>
<dbReference type="EMBL" id="KV893294">
    <property type="protein sequence ID" value="OON19448.1"/>
    <property type="molecule type" value="Genomic_DNA"/>
</dbReference>
<dbReference type="AlphaFoldDB" id="A0A1S8WYD5"/>
<feature type="non-terminal residue" evidence="2">
    <location>
        <position position="1"/>
    </location>
</feature>
<gene>
    <name evidence="2" type="ORF">X801_04685</name>
</gene>
<feature type="region of interest" description="Disordered" evidence="1">
    <location>
        <begin position="166"/>
        <end position="185"/>
    </location>
</feature>
<keyword evidence="3" id="KW-1185">Reference proteome</keyword>
<organism evidence="2 3">
    <name type="scientific">Opisthorchis viverrini</name>
    <name type="common">Southeast Asian liver fluke</name>
    <dbReference type="NCBI Taxonomy" id="6198"/>
    <lineage>
        <taxon>Eukaryota</taxon>
        <taxon>Metazoa</taxon>
        <taxon>Spiralia</taxon>
        <taxon>Lophotrochozoa</taxon>
        <taxon>Platyhelminthes</taxon>
        <taxon>Trematoda</taxon>
        <taxon>Digenea</taxon>
        <taxon>Opisthorchiida</taxon>
        <taxon>Opisthorchiata</taxon>
        <taxon>Opisthorchiidae</taxon>
        <taxon>Opisthorchis</taxon>
    </lineage>
</organism>
<feature type="region of interest" description="Disordered" evidence="1">
    <location>
        <begin position="297"/>
        <end position="318"/>
    </location>
</feature>
<feature type="region of interest" description="Disordered" evidence="1">
    <location>
        <begin position="11"/>
        <end position="31"/>
    </location>
</feature>
<evidence type="ECO:0000313" key="2">
    <source>
        <dbReference type="EMBL" id="OON19448.1"/>
    </source>
</evidence>
<name>A0A1S8WYD5_OPIVI</name>
<dbReference type="Proteomes" id="UP000243686">
    <property type="component" value="Unassembled WGS sequence"/>
</dbReference>
<evidence type="ECO:0000256" key="1">
    <source>
        <dbReference type="SAM" id="MobiDB-lite"/>
    </source>
</evidence>
<feature type="non-terminal residue" evidence="2">
    <location>
        <position position="1001"/>
    </location>
</feature>
<proteinExistence type="predicted"/>
<feature type="region of interest" description="Disordered" evidence="1">
    <location>
        <begin position="235"/>
        <end position="255"/>
    </location>
</feature>
<reference evidence="2 3" key="1">
    <citation type="submission" date="2015-03" db="EMBL/GenBank/DDBJ databases">
        <title>Draft genome of the nematode, Opisthorchis viverrini.</title>
        <authorList>
            <person name="Mitreva M."/>
        </authorList>
    </citation>
    <scope>NUCLEOTIDE SEQUENCE [LARGE SCALE GENOMIC DNA]</scope>
    <source>
        <strain evidence="2">Khon Kaen</strain>
    </source>
</reference>
<accession>A0A1S8WYD5</accession>
<feature type="region of interest" description="Disordered" evidence="1">
    <location>
        <begin position="421"/>
        <end position="460"/>
    </location>
</feature>
<protein>
    <submittedName>
        <fullName evidence="2">Uncharacterized protein</fullName>
    </submittedName>
</protein>
<feature type="compositionally biased region" description="Polar residues" evidence="1">
    <location>
        <begin position="421"/>
        <end position="444"/>
    </location>
</feature>
<evidence type="ECO:0000313" key="3">
    <source>
        <dbReference type="Proteomes" id="UP000243686"/>
    </source>
</evidence>
<feature type="compositionally biased region" description="Polar residues" evidence="1">
    <location>
        <begin position="297"/>
        <end position="307"/>
    </location>
</feature>